<dbReference type="InterPro" id="IPR011703">
    <property type="entry name" value="ATPase_AAA-3"/>
</dbReference>
<gene>
    <name evidence="3" type="ORF">H8693_07200</name>
</gene>
<dbReference type="PIRSF" id="PIRSF002849">
    <property type="entry name" value="AAA_ATPase_chaperone_MoxR_prd"/>
    <property type="match status" value="1"/>
</dbReference>
<accession>A0A926DGX9</accession>
<evidence type="ECO:0000259" key="2">
    <source>
        <dbReference type="Pfam" id="PF17863"/>
    </source>
</evidence>
<dbReference type="Gene3D" id="1.10.8.80">
    <property type="entry name" value="Magnesium chelatase subunit I, C-Terminal domain"/>
    <property type="match status" value="1"/>
</dbReference>
<dbReference type="GO" id="GO:0016887">
    <property type="term" value="F:ATP hydrolysis activity"/>
    <property type="evidence" value="ECO:0007669"/>
    <property type="project" value="InterPro"/>
</dbReference>
<dbReference type="Gene3D" id="3.40.50.300">
    <property type="entry name" value="P-loop containing nucleotide triphosphate hydrolases"/>
    <property type="match status" value="1"/>
</dbReference>
<feature type="domain" description="ChlI/MoxR AAA lid" evidence="2">
    <location>
        <begin position="238"/>
        <end position="307"/>
    </location>
</feature>
<dbReference type="SUPFAM" id="SSF52540">
    <property type="entry name" value="P-loop containing nucleoside triphosphate hydrolases"/>
    <property type="match status" value="1"/>
</dbReference>
<name>A0A926DGX9_9FIRM</name>
<organism evidence="3 4">
    <name type="scientific">Guopingia tenuis</name>
    <dbReference type="NCBI Taxonomy" id="2763656"/>
    <lineage>
        <taxon>Bacteria</taxon>
        <taxon>Bacillati</taxon>
        <taxon>Bacillota</taxon>
        <taxon>Clostridia</taxon>
        <taxon>Christensenellales</taxon>
        <taxon>Christensenellaceae</taxon>
        <taxon>Guopingia</taxon>
    </lineage>
</organism>
<dbReference type="RefSeq" id="WP_249280426.1">
    <property type="nucleotide sequence ID" value="NZ_JACRSS010000003.1"/>
</dbReference>
<dbReference type="AlphaFoldDB" id="A0A926DGX9"/>
<dbReference type="EMBL" id="JACRSS010000003">
    <property type="protein sequence ID" value="MBC8538720.1"/>
    <property type="molecule type" value="Genomic_DNA"/>
</dbReference>
<dbReference type="PANTHER" id="PTHR42759">
    <property type="entry name" value="MOXR FAMILY PROTEIN"/>
    <property type="match status" value="1"/>
</dbReference>
<evidence type="ECO:0000313" key="4">
    <source>
        <dbReference type="Proteomes" id="UP000617951"/>
    </source>
</evidence>
<dbReference type="Pfam" id="PF17863">
    <property type="entry name" value="AAA_lid_2"/>
    <property type="match status" value="1"/>
</dbReference>
<reference evidence="3" key="1">
    <citation type="submission" date="2020-08" db="EMBL/GenBank/DDBJ databases">
        <title>Genome public.</title>
        <authorList>
            <person name="Liu C."/>
            <person name="Sun Q."/>
        </authorList>
    </citation>
    <scope>NUCLEOTIDE SEQUENCE</scope>
    <source>
        <strain evidence="3">NSJ-63</strain>
    </source>
</reference>
<dbReference type="Proteomes" id="UP000617951">
    <property type="component" value="Unassembled WGS sequence"/>
</dbReference>
<proteinExistence type="predicted"/>
<dbReference type="InterPro" id="IPR041628">
    <property type="entry name" value="ChlI/MoxR_AAA_lid"/>
</dbReference>
<protein>
    <submittedName>
        <fullName evidence="3">MoxR family ATPase</fullName>
    </submittedName>
</protein>
<dbReference type="PANTHER" id="PTHR42759:SF5">
    <property type="entry name" value="METHANOL DEHYDROGENASE REGULATOR"/>
    <property type="match status" value="1"/>
</dbReference>
<keyword evidence="4" id="KW-1185">Reference proteome</keyword>
<dbReference type="Pfam" id="PF07726">
    <property type="entry name" value="AAA_3"/>
    <property type="match status" value="1"/>
</dbReference>
<dbReference type="InterPro" id="IPR027417">
    <property type="entry name" value="P-loop_NTPase"/>
</dbReference>
<evidence type="ECO:0000259" key="1">
    <source>
        <dbReference type="Pfam" id="PF07726"/>
    </source>
</evidence>
<sequence length="322" mass="35669">MNFRNTEKFLPYPLKCKQIIEEVEKVFLGNREAVRKVLMTLLAGGHVLLEDIPGVGKTTLATAFSKALDLECNRIQFTPDIMPSDVTGFTMLRQDTRTFEYKPGAAMCNLLLADEINRASARSQSALLEAMEENAVTVDGVTHALPQPFMVIATQNPYGSSGTQLLPDSQTDRFMMCLSIGYPNEKDELELLRRKHGRNGTEAIARVTNAAGVAQMRREVSEIYIHKSIYAYILHLVRATRSHELIVRGASPRCSVALAALAQAAAYISGRDFVIPEDVQMVFKGCTAHRIVLSPQAKQHTSAGEILLEILRTVKAPALRER</sequence>
<feature type="domain" description="ATPase AAA-3" evidence="1">
    <location>
        <begin position="46"/>
        <end position="176"/>
    </location>
</feature>
<dbReference type="CDD" id="cd00009">
    <property type="entry name" value="AAA"/>
    <property type="match status" value="1"/>
</dbReference>
<comment type="caution">
    <text evidence="3">The sequence shown here is derived from an EMBL/GenBank/DDBJ whole genome shotgun (WGS) entry which is preliminary data.</text>
</comment>
<evidence type="ECO:0000313" key="3">
    <source>
        <dbReference type="EMBL" id="MBC8538720.1"/>
    </source>
</evidence>
<dbReference type="InterPro" id="IPR050764">
    <property type="entry name" value="CbbQ/NirQ/NorQ/GpvN"/>
</dbReference>
<dbReference type="GO" id="GO:0005524">
    <property type="term" value="F:ATP binding"/>
    <property type="evidence" value="ECO:0007669"/>
    <property type="project" value="InterPro"/>
</dbReference>